<comment type="caution">
    <text evidence="1">The sequence shown here is derived from an EMBL/GenBank/DDBJ whole genome shotgun (WGS) entry which is preliminary data.</text>
</comment>
<keyword evidence="2" id="KW-1185">Reference proteome</keyword>
<dbReference type="Proteomes" id="UP000828390">
    <property type="component" value="Unassembled WGS sequence"/>
</dbReference>
<proteinExistence type="predicted"/>
<evidence type="ECO:0000313" key="2">
    <source>
        <dbReference type="Proteomes" id="UP000828390"/>
    </source>
</evidence>
<dbReference type="AlphaFoldDB" id="A0A9D4K5G8"/>
<name>A0A9D4K5G8_DREPO</name>
<accession>A0A9D4K5G8</accession>
<reference evidence="1" key="1">
    <citation type="journal article" date="2019" name="bioRxiv">
        <title>The Genome of the Zebra Mussel, Dreissena polymorpha: A Resource for Invasive Species Research.</title>
        <authorList>
            <person name="McCartney M.A."/>
            <person name="Auch B."/>
            <person name="Kono T."/>
            <person name="Mallez S."/>
            <person name="Zhang Y."/>
            <person name="Obille A."/>
            <person name="Becker A."/>
            <person name="Abrahante J.E."/>
            <person name="Garbe J."/>
            <person name="Badalamenti J.P."/>
            <person name="Herman A."/>
            <person name="Mangelson H."/>
            <person name="Liachko I."/>
            <person name="Sullivan S."/>
            <person name="Sone E.D."/>
            <person name="Koren S."/>
            <person name="Silverstein K.A.T."/>
            <person name="Beckman K.B."/>
            <person name="Gohl D.M."/>
        </authorList>
    </citation>
    <scope>NUCLEOTIDE SEQUENCE</scope>
    <source>
        <strain evidence="1">Duluth1</strain>
        <tissue evidence="1">Whole animal</tissue>
    </source>
</reference>
<gene>
    <name evidence="1" type="ORF">DPMN_106716</name>
</gene>
<protein>
    <submittedName>
        <fullName evidence="1">Uncharacterized protein</fullName>
    </submittedName>
</protein>
<organism evidence="1 2">
    <name type="scientific">Dreissena polymorpha</name>
    <name type="common">Zebra mussel</name>
    <name type="synonym">Mytilus polymorpha</name>
    <dbReference type="NCBI Taxonomy" id="45954"/>
    <lineage>
        <taxon>Eukaryota</taxon>
        <taxon>Metazoa</taxon>
        <taxon>Spiralia</taxon>
        <taxon>Lophotrochozoa</taxon>
        <taxon>Mollusca</taxon>
        <taxon>Bivalvia</taxon>
        <taxon>Autobranchia</taxon>
        <taxon>Heteroconchia</taxon>
        <taxon>Euheterodonta</taxon>
        <taxon>Imparidentia</taxon>
        <taxon>Neoheterodontei</taxon>
        <taxon>Myida</taxon>
        <taxon>Dreissenoidea</taxon>
        <taxon>Dreissenidae</taxon>
        <taxon>Dreissena</taxon>
    </lineage>
</organism>
<sequence length="71" mass="8435">MNVGPQWSPIVWKQVTDSSPGYHFIKLYEEMEKQLSLSKSQPQAQANKWKRKCLLLTRLLYLKVCQVILWK</sequence>
<evidence type="ECO:0000313" key="1">
    <source>
        <dbReference type="EMBL" id="KAH3833408.1"/>
    </source>
</evidence>
<dbReference type="EMBL" id="JAIWYP010000004">
    <property type="protein sequence ID" value="KAH3833408.1"/>
    <property type="molecule type" value="Genomic_DNA"/>
</dbReference>
<reference evidence="1" key="2">
    <citation type="submission" date="2020-11" db="EMBL/GenBank/DDBJ databases">
        <authorList>
            <person name="McCartney M.A."/>
            <person name="Auch B."/>
            <person name="Kono T."/>
            <person name="Mallez S."/>
            <person name="Becker A."/>
            <person name="Gohl D.M."/>
            <person name="Silverstein K.A.T."/>
            <person name="Koren S."/>
            <person name="Bechman K.B."/>
            <person name="Herman A."/>
            <person name="Abrahante J.E."/>
            <person name="Garbe J."/>
        </authorList>
    </citation>
    <scope>NUCLEOTIDE SEQUENCE</scope>
    <source>
        <strain evidence="1">Duluth1</strain>
        <tissue evidence="1">Whole animal</tissue>
    </source>
</reference>